<keyword evidence="2" id="KW-1185">Reference proteome</keyword>
<evidence type="ECO:0000313" key="2">
    <source>
        <dbReference type="Proteomes" id="UP001283361"/>
    </source>
</evidence>
<accession>A0AAE0ZIZ8</accession>
<protein>
    <submittedName>
        <fullName evidence="1">Uncharacterized protein</fullName>
    </submittedName>
</protein>
<sequence>MHKYCTSSASPAHRFCSIRLVMEKSEATHMKEGNMTPWLLLRVVSGLCKQPVMTSETDQMFRSHCAAYSWANRRIKIVAEVTHDLLVSDDSVPKRQKSHSRNPAADTGWLTQLHHGAPRVHCIICAHCCVVMRKLKDVMGNSLLAKMGRDRVSSAARYDTTGDRKLSSQSQV</sequence>
<reference evidence="1" key="1">
    <citation type="journal article" date="2023" name="G3 (Bethesda)">
        <title>A reference genome for the long-term kleptoplast-retaining sea slug Elysia crispata morphotype clarki.</title>
        <authorList>
            <person name="Eastman K.E."/>
            <person name="Pendleton A.L."/>
            <person name="Shaikh M.A."/>
            <person name="Suttiyut T."/>
            <person name="Ogas R."/>
            <person name="Tomko P."/>
            <person name="Gavelis G."/>
            <person name="Widhalm J.R."/>
            <person name="Wisecaver J.H."/>
        </authorList>
    </citation>
    <scope>NUCLEOTIDE SEQUENCE</scope>
    <source>
        <strain evidence="1">ECLA1</strain>
    </source>
</reference>
<dbReference type="AlphaFoldDB" id="A0AAE0ZIZ8"/>
<dbReference type="Proteomes" id="UP001283361">
    <property type="component" value="Unassembled WGS sequence"/>
</dbReference>
<name>A0AAE0ZIZ8_9GAST</name>
<dbReference type="EMBL" id="JAWDGP010003865">
    <property type="protein sequence ID" value="KAK3770180.1"/>
    <property type="molecule type" value="Genomic_DNA"/>
</dbReference>
<proteinExistence type="predicted"/>
<organism evidence="1 2">
    <name type="scientific">Elysia crispata</name>
    <name type="common">lettuce slug</name>
    <dbReference type="NCBI Taxonomy" id="231223"/>
    <lineage>
        <taxon>Eukaryota</taxon>
        <taxon>Metazoa</taxon>
        <taxon>Spiralia</taxon>
        <taxon>Lophotrochozoa</taxon>
        <taxon>Mollusca</taxon>
        <taxon>Gastropoda</taxon>
        <taxon>Heterobranchia</taxon>
        <taxon>Euthyneura</taxon>
        <taxon>Panpulmonata</taxon>
        <taxon>Sacoglossa</taxon>
        <taxon>Placobranchoidea</taxon>
        <taxon>Plakobranchidae</taxon>
        <taxon>Elysia</taxon>
    </lineage>
</organism>
<comment type="caution">
    <text evidence="1">The sequence shown here is derived from an EMBL/GenBank/DDBJ whole genome shotgun (WGS) entry which is preliminary data.</text>
</comment>
<evidence type="ECO:0000313" key="1">
    <source>
        <dbReference type="EMBL" id="KAK3770180.1"/>
    </source>
</evidence>
<gene>
    <name evidence="1" type="ORF">RRG08_038691</name>
</gene>